<evidence type="ECO:0000313" key="2">
    <source>
        <dbReference type="EMBL" id="PMM66282.1"/>
    </source>
</evidence>
<dbReference type="AlphaFoldDB" id="A0A2N7K020"/>
<dbReference type="GO" id="GO:0003677">
    <property type="term" value="F:DNA binding"/>
    <property type="evidence" value="ECO:0007669"/>
    <property type="project" value="InterPro"/>
</dbReference>
<evidence type="ECO:0000313" key="3">
    <source>
        <dbReference type="Proteomes" id="UP000235533"/>
    </source>
</evidence>
<dbReference type="GO" id="GO:0006310">
    <property type="term" value="P:DNA recombination"/>
    <property type="evidence" value="ECO:0007669"/>
    <property type="project" value="UniProtKB-KW"/>
</dbReference>
<dbReference type="InterPro" id="IPR013762">
    <property type="entry name" value="Integrase-like_cat_sf"/>
</dbReference>
<reference evidence="3" key="1">
    <citation type="submission" date="2016-07" db="EMBL/GenBank/DDBJ databases">
        <title>Nontailed viruses are major unrecognized killers of bacteria in the ocean.</title>
        <authorList>
            <person name="Kauffman K."/>
            <person name="Hussain F."/>
            <person name="Yang J."/>
            <person name="Arevalo P."/>
            <person name="Brown J."/>
            <person name="Cutler M."/>
            <person name="Kelly L."/>
            <person name="Polz M.F."/>
        </authorList>
    </citation>
    <scope>NUCLEOTIDE SEQUENCE [LARGE SCALE GENOMIC DNA]</scope>
    <source>
        <strain evidence="3">10N.261.48.B5</strain>
    </source>
</reference>
<dbReference type="SUPFAM" id="SSF56349">
    <property type="entry name" value="DNA breaking-rejoining enzymes"/>
    <property type="match status" value="1"/>
</dbReference>
<accession>A0A2N7K020</accession>
<evidence type="ECO:0000256" key="1">
    <source>
        <dbReference type="ARBA" id="ARBA00023172"/>
    </source>
</evidence>
<dbReference type="InterPro" id="IPR011010">
    <property type="entry name" value="DNA_brk_join_enz"/>
</dbReference>
<proteinExistence type="predicted"/>
<gene>
    <name evidence="2" type="ORF">BCT54_15945</name>
</gene>
<protein>
    <submittedName>
        <fullName evidence="2">Uncharacterized protein</fullName>
    </submittedName>
</protein>
<organism evidence="2 3">
    <name type="scientific">Vibrio splendidus</name>
    <dbReference type="NCBI Taxonomy" id="29497"/>
    <lineage>
        <taxon>Bacteria</taxon>
        <taxon>Pseudomonadati</taxon>
        <taxon>Pseudomonadota</taxon>
        <taxon>Gammaproteobacteria</taxon>
        <taxon>Vibrionales</taxon>
        <taxon>Vibrionaceae</taxon>
        <taxon>Vibrio</taxon>
    </lineage>
</organism>
<comment type="caution">
    <text evidence="2">The sequence shown here is derived from an EMBL/GenBank/DDBJ whole genome shotgun (WGS) entry which is preliminary data.</text>
</comment>
<dbReference type="EMBL" id="MCZF01000009">
    <property type="protein sequence ID" value="PMM66282.1"/>
    <property type="molecule type" value="Genomic_DNA"/>
</dbReference>
<dbReference type="Gene3D" id="1.10.443.10">
    <property type="entry name" value="Intergrase catalytic core"/>
    <property type="match status" value="1"/>
</dbReference>
<dbReference type="RefSeq" id="WP_102550883.1">
    <property type="nucleotide sequence ID" value="NZ_MCZF01000009.1"/>
</dbReference>
<dbReference type="GO" id="GO:0015074">
    <property type="term" value="P:DNA integration"/>
    <property type="evidence" value="ECO:0007669"/>
    <property type="project" value="InterPro"/>
</dbReference>
<sequence>MKPIHPITILDKFSEHKSTVLHFVTQSHLFSQQTDSSSYIHLLTKIPVTKLSQFESTEWDYNQDALNPPRNVQGAKLRINFQKYEYVPPYVITEVKCLLHYLTINSSVFSKDINSNKKLKPNTIIAQFESGLRFFNYVFEKLCDDAPIEFIHERYQKLSDILESDCIKAAEDYPFTISNTFWQFCDYLEHPFASKLLGHNIQVDFDSLTFPDKAKKKRKARLVFENDVFERLVRHSTYVIVDFLKCCEIEVNDKLALNNLTALTEDFSSCGISSEVMSDYTALRLYRKGYPEVEISKIVNIPPHLYINEILSETRLRNNLSNRHGVTAKQLKVKINEIYDACCYVVAQFTGMRPNALSEIMTFSCIESLGNDDLIVTEEKKGKSDSFGLFDDKFVIIPIIKDAINAAKIISKCKNNPFLFCNVNTVAYGESPASMGSQGIKDAFQKYFVGLFSDKKWGELAFTPYMYRHTLAYQLYRVDLGLPFISYQLKHVVDSVSKYSGYKGTSDTTLAYGELAETLSSSATKGERLSIQKLAEIESIKATMNPDGTYLGKKGKEHKDRLTQAFIGYRLAGYSDDEIYEVMAEQGMAIVNVGTGFCFGDNTVEGFDESLPCLGGLRCNPVRCKNAIVTKAHAPKWREVYLTNKALVGKEGYEDKQVQIVAAMNEAKAVLFELGEELIIT</sequence>
<name>A0A2N7K020_VIBSP</name>
<keyword evidence="1" id="KW-0233">DNA recombination</keyword>
<dbReference type="Proteomes" id="UP000235533">
    <property type="component" value="Unassembled WGS sequence"/>
</dbReference>